<dbReference type="GeneID" id="15802841"/>
<keyword evidence="4" id="KW-1185">Reference proteome</keyword>
<dbReference type="VEuPathDB" id="PiroplasmaDB:BEWA_052890"/>
<dbReference type="RefSeq" id="XP_004832686.1">
    <property type="nucleotide sequence ID" value="XM_004832629.1"/>
</dbReference>
<dbReference type="OrthoDB" id="2021145at2759"/>
<keyword evidence="2" id="KW-0812">Transmembrane</keyword>
<keyword evidence="2" id="KW-1133">Transmembrane helix</keyword>
<comment type="caution">
    <text evidence="3">The sequence shown here is derived from an EMBL/GenBank/DDBJ whole genome shotgun (WGS) entry which is preliminary data.</text>
</comment>
<accession>L1LD82</accession>
<proteinExistence type="predicted"/>
<organism evidence="3 4">
    <name type="scientific">Theileria equi strain WA</name>
    <dbReference type="NCBI Taxonomy" id="1537102"/>
    <lineage>
        <taxon>Eukaryota</taxon>
        <taxon>Sar</taxon>
        <taxon>Alveolata</taxon>
        <taxon>Apicomplexa</taxon>
        <taxon>Aconoidasida</taxon>
        <taxon>Piroplasmida</taxon>
        <taxon>Theileriidae</taxon>
        <taxon>Theileria</taxon>
    </lineage>
</organism>
<dbReference type="KEGG" id="beq:BEWA_052890"/>
<reference evidence="3 4" key="1">
    <citation type="journal article" date="2012" name="BMC Genomics">
        <title>Comparative genomic analysis and phylogenetic position of Theileria equi.</title>
        <authorList>
            <person name="Kappmeyer L.S."/>
            <person name="Thiagarajan M."/>
            <person name="Herndon D.R."/>
            <person name="Ramsay J.D."/>
            <person name="Caler E."/>
            <person name="Djikeng A."/>
            <person name="Gillespie J.J."/>
            <person name="Lau A.O."/>
            <person name="Roalson E.H."/>
            <person name="Silva J.C."/>
            <person name="Silva M.G."/>
            <person name="Suarez C.E."/>
            <person name="Ueti M.W."/>
            <person name="Nene V.M."/>
            <person name="Mealey R.H."/>
            <person name="Knowles D.P."/>
            <person name="Brayton K.A."/>
        </authorList>
    </citation>
    <scope>NUCLEOTIDE SEQUENCE [LARGE SCALE GENOMIC DNA]</scope>
    <source>
        <strain evidence="3 4">WA</strain>
    </source>
</reference>
<gene>
    <name evidence="3" type="ORF">BEWA_052890</name>
</gene>
<evidence type="ECO:0000313" key="4">
    <source>
        <dbReference type="Proteomes" id="UP000031512"/>
    </source>
</evidence>
<feature type="region of interest" description="Disordered" evidence="1">
    <location>
        <begin position="1"/>
        <end position="60"/>
    </location>
</feature>
<dbReference type="EMBL" id="ACOU01000003">
    <property type="protein sequence ID" value="EKX73234.1"/>
    <property type="molecule type" value="Genomic_DNA"/>
</dbReference>
<sequence length="1734" mass="198118">MHKRNPTRDRIPKRPRQPRARQQSTSLAGLLPIPEQLLPGLSQGLAPTQIQPPTHPKNRNVSVIKRKKSSECASALKHNDELDRIRSNVLIPNPPMEDLRGSGMPITPIQNFGSSHSLNPSIGMNPNMGNPLVPPPLDFMMNQHIGTGTSLGNHMANPFDNGLPKPPHGTMPNPLFPFQIANTPQILQYANTVQDFMDDKGPLFPPKNIETGKKRFLFSKHVKMGTNGFLNLPGLNRLKGRIKRLSHVLDSTTKALAKVRFALPSIFRMRYKYTLKPFEDAFLSNVELVYRFILFIHLIKGFRESVPFDLSKDSDFDENKEPTLRDKTILSFCNDSTDCSLVDVGANNGCNFNNRWVILKWNTAPSITYLKYFLDHFDYGKGGSKRLVFIRMINVDIIAENIELIKELSRSDEGIEEQFLQMLCYYCIVCNDESYITFISSILPSLSRSQSVCFYENIANLLDKTKCNLQTRYLECFIERILPICLSHDSEHWRHVIRGVVNILNPLRLGTRKKYTACAVTLLRSLKSYCENFVKCELTTCVVFHACLKYILQSSDDSCILIRGEAADLAIQIWLNEDGKRHVLGSLGYDSVRILGAISGIQSVKLNIWSDLLKNYTTFSISRNSDLFCMRNENLLFIILSNSEDIFSVLQFLEYKEASRICEILNTTKLNYHALFWFMNKYLRATKTSLALEKISTIIRFAFLCFPAFIRLHYEGLKGVDSSYSMNKFLNGTTVLGPFVNWMLTMATNTGNVGACLEIANIKISIFIDWLFYCHKFNSILLKHTNRSGLVKVTMSTSSNANFLLNCYLNSRPIIQNLVRSLNLPFVATIVEEQNSSGTEDATMSTFTDILGVILDSTRHFKKSGCARIDKDNGFSIVEKYDGEETRRLWALLQADNPLTILAASELLVFSFNSNVEFGRLLIDYLLHSIWNYCPDKVAVLSLGVISSIVACSLLVLILNKSRVNTLQSLIKELKRTILGKLCLIYNIGLEYLHIKIMRIPFEYVNDFKSISASTSFEVLTLSQELHGTSYAKVCSITDKKDQFCYENLLKYVIFQSFSLTLEFYMNFEYFMINGPANGTFIGKAPIPSFITNDIDNEPEEHKIIRLILELSYPSSESSVERLLHHLNTKLDDSVFPNYILQCSDREYDAENINPAETDSERAKKLDTKSDDELTIINSIRCSFRSPQRPGEDLDTCSQYMIGFTMDVIATLLTLCTLDNCAHNYCNTRRDSLFSLAYLDSNLLIDTLSNVFAQVSMENDKFCWELLYYIVSTSAAFENHKYGCKGTLSQALERFCKYRGLGNENACDGTFLFKKANIMTKVFLSSLSRISEMKRQPINDLLNAILERCIERSIDYENANGEAQLGNFSSSVEKLMPIRLVLEIIIHSNILWPHFRAFPSILMTLLKVSPVSTLASFLSSFSFLHTSNCYYLLGSSKNSHFNPFKHMENLSTAGDVENSDRANKDLEEYVRYILLKNTDVCAMNFRRYFISWQLLIRMYELEYCTKKMHMILRTDRGFLKNFTTGIISFDQLDDMEYLSGDSLHSTSNYEQIMDEDCCICYIGSSNTRSNFMIFSEGYTFSTPYDIFSSTNLHILSRILLDIVNMKNTRLTQVAIFSLFPVFIASAPTEPVLHHVLLSFNYLDLDRNSKAAILFMKYILLTVILNWFYRYSITFYYFTSTSFIDGKHKLVLDTDFVSRYVDRYCGDGSAVEFSFNYTTSKIPLEFVQTFLHIFN</sequence>
<evidence type="ECO:0000313" key="3">
    <source>
        <dbReference type="EMBL" id="EKX73234.1"/>
    </source>
</evidence>
<keyword evidence="2" id="KW-0472">Membrane</keyword>
<name>L1LD82_THEEQ</name>
<evidence type="ECO:0000256" key="2">
    <source>
        <dbReference type="SAM" id="Phobius"/>
    </source>
</evidence>
<evidence type="ECO:0000256" key="1">
    <source>
        <dbReference type="SAM" id="MobiDB-lite"/>
    </source>
</evidence>
<feature type="compositionally biased region" description="Basic and acidic residues" evidence="1">
    <location>
        <begin position="1"/>
        <end position="12"/>
    </location>
</feature>
<feature type="transmembrane region" description="Helical" evidence="2">
    <location>
        <begin position="1648"/>
        <end position="1668"/>
    </location>
</feature>
<dbReference type="Proteomes" id="UP000031512">
    <property type="component" value="Unassembled WGS sequence"/>
</dbReference>
<dbReference type="STRING" id="1537102.L1LD82"/>
<protein>
    <submittedName>
        <fullName evidence="3">Uncharacterized protein</fullName>
    </submittedName>
</protein>
<dbReference type="eggNOG" id="ENOG502QX4M">
    <property type="taxonomic scope" value="Eukaryota"/>
</dbReference>
<feature type="transmembrane region" description="Helical" evidence="2">
    <location>
        <begin position="1610"/>
        <end position="1628"/>
    </location>
</feature>